<dbReference type="EMBL" id="JAUTXU010000226">
    <property type="protein sequence ID" value="KAK3697387.1"/>
    <property type="molecule type" value="Genomic_DNA"/>
</dbReference>
<proteinExistence type="predicted"/>
<organism evidence="1 2">
    <name type="scientific">Vermiconidia calcicola</name>
    <dbReference type="NCBI Taxonomy" id="1690605"/>
    <lineage>
        <taxon>Eukaryota</taxon>
        <taxon>Fungi</taxon>
        <taxon>Dikarya</taxon>
        <taxon>Ascomycota</taxon>
        <taxon>Pezizomycotina</taxon>
        <taxon>Dothideomycetes</taxon>
        <taxon>Dothideomycetidae</taxon>
        <taxon>Mycosphaerellales</taxon>
        <taxon>Extremaceae</taxon>
        <taxon>Vermiconidia</taxon>
    </lineage>
</organism>
<accession>A0ACC3MLE9</accession>
<gene>
    <name evidence="1" type="ORF">LTR37_017449</name>
</gene>
<evidence type="ECO:0000313" key="2">
    <source>
        <dbReference type="Proteomes" id="UP001281147"/>
    </source>
</evidence>
<keyword evidence="2" id="KW-1185">Reference proteome</keyword>
<protein>
    <submittedName>
        <fullName evidence="1">Uncharacterized protein</fullName>
    </submittedName>
</protein>
<dbReference type="Proteomes" id="UP001281147">
    <property type="component" value="Unassembled WGS sequence"/>
</dbReference>
<name>A0ACC3MLE9_9PEZI</name>
<reference evidence="1" key="1">
    <citation type="submission" date="2023-07" db="EMBL/GenBank/DDBJ databases">
        <title>Black Yeasts Isolated from many extreme environments.</title>
        <authorList>
            <person name="Coleine C."/>
            <person name="Stajich J.E."/>
            <person name="Selbmann L."/>
        </authorList>
    </citation>
    <scope>NUCLEOTIDE SEQUENCE</scope>
    <source>
        <strain evidence="1">CCFEE 5714</strain>
    </source>
</reference>
<comment type="caution">
    <text evidence="1">The sequence shown here is derived from an EMBL/GenBank/DDBJ whole genome shotgun (WGS) entry which is preliminary data.</text>
</comment>
<evidence type="ECO:0000313" key="1">
    <source>
        <dbReference type="EMBL" id="KAK3697387.1"/>
    </source>
</evidence>
<sequence>MALQIRPYLKLSPNPNLEEIEKFEKECDGPMMSMEELDAEPDGFYDKLPMQESSMPNEDKPPLGELVEVKGGGVANYEQKVADPEGLQMDEVTAAPDSVAVAQRDSDAHEDDDFAGTIDFVNQIDEDRDHGFAGDDVADLDMEDLSHFILGGALEQQLENTSAATAHLGVSEQAPGFKTATSNAQQRQSEQLGLVVHSEGTGPDTTTCPRGLSVLTPKGLTSLSSMLKIDRSTDLPSLPPSEEPSLPQQPMSPTGGYEEASTQFTPTKDLAVVRKHDMPSSTGKNSLKDEMRDEEDVKRSKKTSAPIPRLKFIGSDNGDTASQTDTVRNAGDASQAPETTPLGSSAGIDAAAKQDLLENVEMAQQKAAAMVERLNEDAFHHPQETEPVTNGVSSHMKEPKPEVVVSDKSGNKEVSEGNEAPSRTKQKIAINNPNNESASNKTVYQHALKPQRRSDRELSSKSEVGKKTGTRSSPKQIVPTKRRGANTKTGTDSVPQTKRRKFASQNVLDATPLEGEVVDGTPEPRDSVVASPREEREATAVETKVFSKQNGDRIDARPTVRGKRRQDATKPVSTAASTSAEGQAVAETAEGSSGNNEGTGKFRQTLAKRELSGLQDAWNDLNDKSSLANSGGRKTRAQREQEDQEKPNAAQAVRERSAHQ</sequence>